<feature type="transmembrane region" description="Helical" evidence="6">
    <location>
        <begin position="710"/>
        <end position="733"/>
    </location>
</feature>
<feature type="domain" description="ABC3 transporter permease C-terminal" evidence="7">
    <location>
        <begin position="267"/>
        <end position="386"/>
    </location>
</feature>
<feature type="transmembrane region" description="Helical" evidence="6">
    <location>
        <begin position="20"/>
        <end position="39"/>
    </location>
</feature>
<feature type="transmembrane region" description="Helical" evidence="6">
    <location>
        <begin position="800"/>
        <end position="820"/>
    </location>
</feature>
<evidence type="ECO:0000259" key="8">
    <source>
        <dbReference type="Pfam" id="PF12704"/>
    </source>
</evidence>
<feature type="transmembrane region" description="Helical" evidence="6">
    <location>
        <begin position="471"/>
        <end position="491"/>
    </location>
</feature>
<protein>
    <submittedName>
        <fullName evidence="9">ABC transporter, fused permease protein</fullName>
    </submittedName>
</protein>
<sequence>MLKLSLRFLLRDWRAGELNLLAMALIICVASITTVSFFTNRVDRAMHEQSSELLAADFVIAAKVPIDAARLKLADEYAVSSSYMKLLRSVILIDYSNLTAEVTANDNLKLVEIKAVDEDYPLRGKLELSDEPYGKRYSHTGSPEPGEVWVPQRLLQAFQIPLGTKVTLGGKEFIVSKIIEYEPDRGGDFFRMAPRLMMNINDLPATQLVQKGSRINHRLLISGDRQDVDAYIKKVKSSPNPGEQLISVRDGQPEIRFAFERAEFFLNIIALISVLLGSIATAMAAQRYTRRHVDTVAIMRAQGLTQIKIFNYFLIEMLVFAVVVSLIGCLIGYLAQFVLAEIMSNLIIDDLPQPDLSPLLIGGMTGLIALLGFVLPPIWLLRKVSPIRVLRRDENVSIFSKSFVIIFIGTIFTLWIWRLGDELVVQYILAGTVGTLLALYITARLTVYLLKPLRNWVGISWRYGLANLTRRGNLSSLQITAFGLGIMFILLNGEIRTELLSGWRNTMPANTPNYFITNVQRDQLAGIKHFFESKGIAPPSFSPMVRGRLIEINGNGVKADDFENPQAKNMILHEFNLSWRKDLPEGNKIIEGRWWQAEDKGKPYISLDPRIVNIFNLGLGDKLTFNIAGDIQEVELTNIRGVEWGSFQVNFFSLLPHGLLEDYNANWVTSLNLKADEAKYLTELVRLYPSVSIIDIDVIISRIRNLMDRIALAVEYLLGFTLVIGILIMLTALKTTQDERRQEAALLHTLGASKKWILRGISTEFLLLGGISGGIAGFAASMTGMILAEQVFKFKYVFSFGPVFIGIIGGAVAITIIGLLSTNKVLSKPPIDTFRHV</sequence>
<feature type="domain" description="ABC3 transporter permease C-terminal" evidence="7">
    <location>
        <begin position="718"/>
        <end position="830"/>
    </location>
</feature>
<evidence type="ECO:0000256" key="5">
    <source>
        <dbReference type="ARBA" id="ARBA00023136"/>
    </source>
</evidence>
<evidence type="ECO:0000259" key="7">
    <source>
        <dbReference type="Pfam" id="PF02687"/>
    </source>
</evidence>
<proteinExistence type="predicted"/>
<dbReference type="AlphaFoldDB" id="A0A3B0ZXN8"/>
<feature type="transmembrane region" description="Helical" evidence="6">
    <location>
        <begin position="359"/>
        <end position="381"/>
    </location>
</feature>
<dbReference type="GO" id="GO:0005886">
    <property type="term" value="C:plasma membrane"/>
    <property type="evidence" value="ECO:0007669"/>
    <property type="project" value="UniProtKB-SubCell"/>
</dbReference>
<evidence type="ECO:0000256" key="4">
    <source>
        <dbReference type="ARBA" id="ARBA00022989"/>
    </source>
</evidence>
<dbReference type="Pfam" id="PF12704">
    <property type="entry name" value="MacB_PCD"/>
    <property type="match status" value="1"/>
</dbReference>
<evidence type="ECO:0000313" key="9">
    <source>
        <dbReference type="EMBL" id="VAW93990.1"/>
    </source>
</evidence>
<dbReference type="PANTHER" id="PTHR30287:SF1">
    <property type="entry name" value="INNER MEMBRANE PROTEIN"/>
    <property type="match status" value="1"/>
</dbReference>
<evidence type="ECO:0000256" key="3">
    <source>
        <dbReference type="ARBA" id="ARBA00022692"/>
    </source>
</evidence>
<dbReference type="InterPro" id="IPR038766">
    <property type="entry name" value="Membrane_comp_ABC_pdt"/>
</dbReference>
<feature type="transmembrane region" description="Helical" evidence="6">
    <location>
        <begin position="264"/>
        <end position="285"/>
    </location>
</feature>
<feature type="transmembrane region" description="Helical" evidence="6">
    <location>
        <begin position="765"/>
        <end position="788"/>
    </location>
</feature>
<reference evidence="9" key="1">
    <citation type="submission" date="2018-06" db="EMBL/GenBank/DDBJ databases">
        <authorList>
            <person name="Zhirakovskaya E."/>
        </authorList>
    </citation>
    <scope>NUCLEOTIDE SEQUENCE</scope>
</reference>
<dbReference type="PANTHER" id="PTHR30287">
    <property type="entry name" value="MEMBRANE COMPONENT OF PREDICTED ABC SUPERFAMILY METABOLITE UPTAKE TRANSPORTER"/>
    <property type="match status" value="1"/>
</dbReference>
<dbReference type="EMBL" id="UOFR01000024">
    <property type="protein sequence ID" value="VAW93990.1"/>
    <property type="molecule type" value="Genomic_DNA"/>
</dbReference>
<keyword evidence="2" id="KW-1003">Cell membrane</keyword>
<feature type="transmembrane region" description="Helical" evidence="6">
    <location>
        <begin position="309"/>
        <end position="339"/>
    </location>
</feature>
<dbReference type="Pfam" id="PF02687">
    <property type="entry name" value="FtsX"/>
    <property type="match status" value="2"/>
</dbReference>
<gene>
    <name evidence="9" type="ORF">MNBD_GAMMA21-2008</name>
</gene>
<feature type="transmembrane region" description="Helical" evidence="6">
    <location>
        <begin position="402"/>
        <end position="420"/>
    </location>
</feature>
<dbReference type="InterPro" id="IPR025857">
    <property type="entry name" value="MacB_PCD"/>
</dbReference>
<comment type="subcellular location">
    <subcellularLocation>
        <location evidence="1">Cell membrane</location>
        <topology evidence="1">Multi-pass membrane protein</topology>
    </subcellularLocation>
</comment>
<evidence type="ECO:0000256" key="6">
    <source>
        <dbReference type="SAM" id="Phobius"/>
    </source>
</evidence>
<evidence type="ECO:0000256" key="1">
    <source>
        <dbReference type="ARBA" id="ARBA00004651"/>
    </source>
</evidence>
<dbReference type="InterPro" id="IPR003838">
    <property type="entry name" value="ABC3_permease_C"/>
</dbReference>
<keyword evidence="5 6" id="KW-0472">Membrane</keyword>
<organism evidence="9">
    <name type="scientific">hydrothermal vent metagenome</name>
    <dbReference type="NCBI Taxonomy" id="652676"/>
    <lineage>
        <taxon>unclassified sequences</taxon>
        <taxon>metagenomes</taxon>
        <taxon>ecological metagenomes</taxon>
    </lineage>
</organism>
<keyword evidence="4 6" id="KW-1133">Transmembrane helix</keyword>
<accession>A0A3B0ZXN8</accession>
<name>A0A3B0ZXN8_9ZZZZ</name>
<evidence type="ECO:0000256" key="2">
    <source>
        <dbReference type="ARBA" id="ARBA00022475"/>
    </source>
</evidence>
<keyword evidence="3 6" id="KW-0812">Transmembrane</keyword>
<feature type="domain" description="MacB-like periplasmic core" evidence="8">
    <location>
        <begin position="22"/>
        <end position="212"/>
    </location>
</feature>
<feature type="transmembrane region" description="Helical" evidence="6">
    <location>
        <begin position="426"/>
        <end position="450"/>
    </location>
</feature>